<evidence type="ECO:0000313" key="2">
    <source>
        <dbReference type="EMBL" id="KAH1097926.1"/>
    </source>
</evidence>
<accession>A0A9D4AA58</accession>
<dbReference type="EMBL" id="JAIQCV010000005">
    <property type="protein sequence ID" value="KAH1097926.1"/>
    <property type="molecule type" value="Genomic_DNA"/>
</dbReference>
<feature type="region of interest" description="Disordered" evidence="1">
    <location>
        <begin position="27"/>
        <end position="48"/>
    </location>
</feature>
<proteinExistence type="predicted"/>
<reference evidence="2 3" key="1">
    <citation type="journal article" date="2021" name="Plant Biotechnol. J.">
        <title>Multi-omics assisted identification of the key and species-specific regulatory components of drought-tolerant mechanisms in Gossypium stocksii.</title>
        <authorList>
            <person name="Yu D."/>
            <person name="Ke L."/>
            <person name="Zhang D."/>
            <person name="Wu Y."/>
            <person name="Sun Y."/>
            <person name="Mei J."/>
            <person name="Sun J."/>
            <person name="Sun Y."/>
        </authorList>
    </citation>
    <scope>NUCLEOTIDE SEQUENCE [LARGE SCALE GENOMIC DNA]</scope>
    <source>
        <strain evidence="3">cv. E1</strain>
        <tissue evidence="2">Leaf</tissue>
    </source>
</reference>
<evidence type="ECO:0000256" key="1">
    <source>
        <dbReference type="SAM" id="MobiDB-lite"/>
    </source>
</evidence>
<evidence type="ECO:0000313" key="3">
    <source>
        <dbReference type="Proteomes" id="UP000828251"/>
    </source>
</evidence>
<protein>
    <submittedName>
        <fullName evidence="2">Uncharacterized protein</fullName>
    </submittedName>
</protein>
<keyword evidence="3" id="KW-1185">Reference proteome</keyword>
<name>A0A9D4AA58_9ROSI</name>
<dbReference type="Proteomes" id="UP000828251">
    <property type="component" value="Unassembled WGS sequence"/>
</dbReference>
<comment type="caution">
    <text evidence="2">The sequence shown here is derived from an EMBL/GenBank/DDBJ whole genome shotgun (WGS) entry which is preliminary data.</text>
</comment>
<dbReference type="AlphaFoldDB" id="A0A9D4AA58"/>
<organism evidence="2 3">
    <name type="scientific">Gossypium stocksii</name>
    <dbReference type="NCBI Taxonomy" id="47602"/>
    <lineage>
        <taxon>Eukaryota</taxon>
        <taxon>Viridiplantae</taxon>
        <taxon>Streptophyta</taxon>
        <taxon>Embryophyta</taxon>
        <taxon>Tracheophyta</taxon>
        <taxon>Spermatophyta</taxon>
        <taxon>Magnoliopsida</taxon>
        <taxon>eudicotyledons</taxon>
        <taxon>Gunneridae</taxon>
        <taxon>Pentapetalae</taxon>
        <taxon>rosids</taxon>
        <taxon>malvids</taxon>
        <taxon>Malvales</taxon>
        <taxon>Malvaceae</taxon>
        <taxon>Malvoideae</taxon>
        <taxon>Gossypium</taxon>
    </lineage>
</organism>
<sequence>MVNFSRLIHTREQLIDEPEQQTVIGSSSVPEALDESTEFQTETGGTRRGRGRTLLKHLYDLTPAERVKVTRNCHGQPVGPEARLFAGYLGIIA</sequence>
<gene>
    <name evidence="2" type="ORF">J1N35_014847</name>
</gene>